<dbReference type="Gene3D" id="3.40.50.300">
    <property type="entry name" value="P-loop containing nucleotide triphosphate hydrolases"/>
    <property type="match status" value="1"/>
</dbReference>
<reference evidence="1 2" key="1">
    <citation type="submission" date="2019-07" db="EMBL/GenBank/DDBJ databases">
        <title>Microlunatus dokdonensis sp. nov. isolated from the rhizospheric soil of the wild plant Elymus tsukushiensis.</title>
        <authorList>
            <person name="Ghim S.-Y."/>
            <person name="Hwang Y.-J."/>
            <person name="Son J.-S."/>
            <person name="Shin J.-H."/>
        </authorList>
    </citation>
    <scope>NUCLEOTIDE SEQUENCE [LARGE SCALE GENOMIC DNA]</scope>
    <source>
        <strain evidence="1 2">KUDC0627</strain>
    </source>
</reference>
<dbReference type="EMBL" id="CP041692">
    <property type="protein sequence ID" value="QDP97690.1"/>
    <property type="molecule type" value="Genomic_DNA"/>
</dbReference>
<evidence type="ECO:0000313" key="1">
    <source>
        <dbReference type="EMBL" id="QDP97690.1"/>
    </source>
</evidence>
<dbReference type="Proteomes" id="UP000319263">
    <property type="component" value="Chromosome"/>
</dbReference>
<organism evidence="1 2">
    <name type="scientific">Microlunatus elymi</name>
    <dbReference type="NCBI Taxonomy" id="2596828"/>
    <lineage>
        <taxon>Bacteria</taxon>
        <taxon>Bacillati</taxon>
        <taxon>Actinomycetota</taxon>
        <taxon>Actinomycetes</taxon>
        <taxon>Propionibacteriales</taxon>
        <taxon>Propionibacteriaceae</taxon>
        <taxon>Microlunatus</taxon>
    </lineage>
</organism>
<dbReference type="OrthoDB" id="3694783at2"/>
<proteinExistence type="predicted"/>
<evidence type="ECO:0000313" key="2">
    <source>
        <dbReference type="Proteomes" id="UP000319263"/>
    </source>
</evidence>
<protein>
    <recommendedName>
        <fullName evidence="3">AAA domain-containing protein</fullName>
    </recommendedName>
</protein>
<dbReference type="SUPFAM" id="SSF52540">
    <property type="entry name" value="P-loop containing nucleoside triphosphate hydrolases"/>
    <property type="match status" value="1"/>
</dbReference>
<gene>
    <name evidence="1" type="ORF">FOE78_18835</name>
</gene>
<accession>A0A516Q2N3</accession>
<dbReference type="RefSeq" id="WP_143987647.1">
    <property type="nucleotide sequence ID" value="NZ_CP041692.1"/>
</dbReference>
<keyword evidence="2" id="KW-1185">Reference proteome</keyword>
<dbReference type="AlphaFoldDB" id="A0A516Q2N3"/>
<sequence>MTAAAPRGETILLTGPPLAGKTSTAVWWAERRARRTSPLDWDQLQKTLFGPRLNQDPDQISNQYRFAAKIAAATAEMITETGDDCVIAGARVPASADDPPEWVGVWDDLDQLDPITVVLLPSLETRLARRRADPGRLPGGLFPYSEEQVRRSHGWAWNAWSAHPRASVLDTSAMNPDEVVQAVESIVAKLSC</sequence>
<name>A0A516Q2N3_9ACTN</name>
<evidence type="ECO:0008006" key="3">
    <source>
        <dbReference type="Google" id="ProtNLM"/>
    </source>
</evidence>
<dbReference type="KEGG" id="mik:FOE78_18835"/>
<dbReference type="InterPro" id="IPR027417">
    <property type="entry name" value="P-loop_NTPase"/>
</dbReference>